<dbReference type="SUPFAM" id="SSF159245">
    <property type="entry name" value="AttH-like"/>
    <property type="match status" value="1"/>
</dbReference>
<dbReference type="RefSeq" id="XP_026603827.1">
    <property type="nucleotide sequence ID" value="XM_026747995.1"/>
</dbReference>
<organism evidence="2 3">
    <name type="scientific">Aspergillus mulundensis</name>
    <dbReference type="NCBI Taxonomy" id="1810919"/>
    <lineage>
        <taxon>Eukaryota</taxon>
        <taxon>Fungi</taxon>
        <taxon>Dikarya</taxon>
        <taxon>Ascomycota</taxon>
        <taxon>Pezizomycotina</taxon>
        <taxon>Eurotiomycetes</taxon>
        <taxon>Eurotiomycetidae</taxon>
        <taxon>Eurotiales</taxon>
        <taxon>Aspergillaceae</taxon>
        <taxon>Aspergillus</taxon>
        <taxon>Aspergillus subgen. Nidulantes</taxon>
    </lineage>
</organism>
<gene>
    <name evidence="2" type="ORF">DSM5745_05979</name>
</gene>
<keyword evidence="3" id="KW-1185">Reference proteome</keyword>
<dbReference type="PANTHER" id="PTHR40617:SF1">
    <property type="entry name" value="ATTH DOMAIN-CONTAINING PROTEIN-RELATED"/>
    <property type="match status" value="1"/>
</dbReference>
<feature type="signal peptide" evidence="1">
    <location>
        <begin position="1"/>
        <end position="23"/>
    </location>
</feature>
<comment type="caution">
    <text evidence="2">The sequence shown here is derived from an EMBL/GenBank/DDBJ whole genome shotgun (WGS) entry which is preliminary data.</text>
</comment>
<dbReference type="Gene3D" id="2.40.370.10">
    <property type="entry name" value="AttH-like domain"/>
    <property type="match status" value="1"/>
</dbReference>
<evidence type="ECO:0000313" key="2">
    <source>
        <dbReference type="EMBL" id="RDW79127.1"/>
    </source>
</evidence>
<dbReference type="PANTHER" id="PTHR40617">
    <property type="entry name" value="TERPENE CYCLASE ASQC"/>
    <property type="match status" value="1"/>
</dbReference>
<dbReference type="AlphaFoldDB" id="A0A3D8RYJ1"/>
<dbReference type="GeneID" id="38116349"/>
<keyword evidence="1" id="KW-0732">Signal</keyword>
<dbReference type="EMBL" id="PVWQ01000006">
    <property type="protein sequence ID" value="RDW79127.1"/>
    <property type="molecule type" value="Genomic_DNA"/>
</dbReference>
<name>A0A3D8RYJ1_9EURO</name>
<reference evidence="2 3" key="1">
    <citation type="journal article" date="2018" name="IMA Fungus">
        <title>IMA Genome-F 9: Draft genome sequence of Annulohypoxylon stygium, Aspergillus mulundensis, Berkeleyomyces basicola (syn. Thielaviopsis basicola), Ceratocystis smalleyi, two Cercospora beticola strains, Coleophoma cylindrospora, Fusarium fracticaudum, Phialophora cf. hyalina, and Morchella septimelata.</title>
        <authorList>
            <person name="Wingfield B.D."/>
            <person name="Bills G.F."/>
            <person name="Dong Y."/>
            <person name="Huang W."/>
            <person name="Nel W.J."/>
            <person name="Swalarsk-Parry B.S."/>
            <person name="Vaghefi N."/>
            <person name="Wilken P.M."/>
            <person name="An Z."/>
            <person name="de Beer Z.W."/>
            <person name="De Vos L."/>
            <person name="Chen L."/>
            <person name="Duong T.A."/>
            <person name="Gao Y."/>
            <person name="Hammerbacher A."/>
            <person name="Kikkert J.R."/>
            <person name="Li Y."/>
            <person name="Li H."/>
            <person name="Li K."/>
            <person name="Li Q."/>
            <person name="Liu X."/>
            <person name="Ma X."/>
            <person name="Naidoo K."/>
            <person name="Pethybridge S.J."/>
            <person name="Sun J."/>
            <person name="Steenkamp E.T."/>
            <person name="van der Nest M.A."/>
            <person name="van Wyk S."/>
            <person name="Wingfield M.J."/>
            <person name="Xiong C."/>
            <person name="Yue Q."/>
            <person name="Zhang X."/>
        </authorList>
    </citation>
    <scope>NUCLEOTIDE SEQUENCE [LARGE SCALE GENOMIC DNA]</scope>
    <source>
        <strain evidence="2 3">DSM 5745</strain>
    </source>
</reference>
<dbReference type="STRING" id="1810919.A0A3D8RYJ1"/>
<accession>A0A3D8RYJ1</accession>
<evidence type="ECO:0008006" key="4">
    <source>
        <dbReference type="Google" id="ProtNLM"/>
    </source>
</evidence>
<dbReference type="InterPro" id="IPR053112">
    <property type="entry name" value="Fungal_Dehydratase/Hydratase"/>
</dbReference>
<sequence length="388" mass="42030">MFSKLNVALWAIPALNYFSQCSGYLFAPDDDQVITDPRLPVLFDIPAPQTLLPTPESPVAGYWTSSFLTTTTGSQYFLATGVVVSTQDQLAGYGFSLLDLATLNRVSHSSITTSFANSDIIGLSFAGPRYKISDLSTNGLGMTVQGDAENASVNLTIHPTSRALYYGGSGAWMYVDKPMYGWALPAAQTSGNITLPFPVENASAPTNETTGDAAVAIIDPSASLTWYDHLWGHMGLQEGNITWFNLFVDDKAERDGDHDDKELNLALVSYLLDSVNPPFFSRSIHVRQRDRNESALAIIPVDRFEPSSDPSAIWTSPLTGLSYPQRWDLGIEGRGLLTISSVLGDQELVDPGSGGTTYVGFVTVEGQFDGKQVSGYGSVEVKFVQRLP</sequence>
<proteinExistence type="predicted"/>
<dbReference type="Proteomes" id="UP000256690">
    <property type="component" value="Unassembled WGS sequence"/>
</dbReference>
<evidence type="ECO:0000313" key="3">
    <source>
        <dbReference type="Proteomes" id="UP000256690"/>
    </source>
</evidence>
<protein>
    <recommendedName>
        <fullName evidence="4">AttH domain-containing protein</fullName>
    </recommendedName>
</protein>
<dbReference type="InterPro" id="IPR023374">
    <property type="entry name" value="AttH-like_dom_sf"/>
</dbReference>
<feature type="chain" id="PRO_5017569018" description="AttH domain-containing protein" evidence="1">
    <location>
        <begin position="24"/>
        <end position="388"/>
    </location>
</feature>
<dbReference type="OrthoDB" id="5295747at2759"/>
<evidence type="ECO:0000256" key="1">
    <source>
        <dbReference type="SAM" id="SignalP"/>
    </source>
</evidence>